<feature type="transmembrane region" description="Helical" evidence="1">
    <location>
        <begin position="44"/>
        <end position="64"/>
    </location>
</feature>
<dbReference type="EMBL" id="RRGJ01000112">
    <property type="protein sequence ID" value="TJQ07115.1"/>
    <property type="molecule type" value="Genomic_DNA"/>
</dbReference>
<geneLocation type="plasmid" evidence="2">
    <name>unnamed1</name>
</geneLocation>
<proteinExistence type="predicted"/>
<accession>A0A4T8II49</accession>
<keyword evidence="2" id="KW-0614">Plasmid</keyword>
<gene>
    <name evidence="2" type="ORF">C9Z68_25090</name>
</gene>
<evidence type="ECO:0000313" key="2">
    <source>
        <dbReference type="EMBL" id="TJQ07115.1"/>
    </source>
</evidence>
<organism evidence="2 3">
    <name type="scientific">Escherichia coli</name>
    <dbReference type="NCBI Taxonomy" id="562"/>
    <lineage>
        <taxon>Bacteria</taxon>
        <taxon>Pseudomonadati</taxon>
        <taxon>Pseudomonadota</taxon>
        <taxon>Gammaproteobacteria</taxon>
        <taxon>Enterobacterales</taxon>
        <taxon>Enterobacteriaceae</taxon>
        <taxon>Escherichia</taxon>
    </lineage>
</organism>
<dbReference type="RefSeq" id="WP_135276000.1">
    <property type="nucleotide sequence ID" value="NZ_BGBI01000053.1"/>
</dbReference>
<keyword evidence="1" id="KW-1133">Transmembrane helix</keyword>
<evidence type="ECO:0000256" key="1">
    <source>
        <dbReference type="SAM" id="Phobius"/>
    </source>
</evidence>
<keyword evidence="1" id="KW-0472">Membrane</keyword>
<sequence>MMSSQLQNCVDCGKALSRTATTCGNCSSTDPFGKKRRNDRLHQWFAGLFITATIIAGGLWYMGILDVPGLLLR</sequence>
<reference evidence="2 3" key="1">
    <citation type="submission" date="2018-12" db="EMBL/GenBank/DDBJ databases">
        <title>Food and Water Safety Consortium.</title>
        <authorList>
            <person name="Tyson S."/>
            <person name="Peterson C.-L."/>
            <person name="Olson A."/>
            <person name="Tyler S."/>
            <person name="Cabral J."/>
            <person name="Lynch T."/>
            <person name="Knox N."/>
            <person name="Van Domselaar G."/>
            <person name="Graham M."/>
        </authorList>
    </citation>
    <scope>NUCLEOTIDE SEQUENCE [LARGE SCALE GENOMIC DNA]</scope>
    <source>
        <strain evidence="2 3">FWSEC0118</strain>
        <plasmid evidence="2">unnamed1</plasmid>
    </source>
</reference>
<comment type="caution">
    <text evidence="2">The sequence shown here is derived from an EMBL/GenBank/DDBJ whole genome shotgun (WGS) entry which is preliminary data.</text>
</comment>
<dbReference type="AlphaFoldDB" id="A0A4T8II49"/>
<name>A0A4T8II49_ECOLX</name>
<keyword evidence="1" id="KW-0812">Transmembrane</keyword>
<dbReference type="Proteomes" id="UP000309937">
    <property type="component" value="Unassembled WGS sequence"/>
</dbReference>
<protein>
    <submittedName>
        <fullName evidence="2">Uncharacterized protein</fullName>
    </submittedName>
</protein>
<evidence type="ECO:0000313" key="3">
    <source>
        <dbReference type="Proteomes" id="UP000309937"/>
    </source>
</evidence>